<keyword evidence="6 7" id="KW-0560">Oxidoreductase</keyword>
<keyword evidence="11" id="KW-1185">Reference proteome</keyword>
<dbReference type="EMBL" id="JWIO01000006">
    <property type="protein sequence ID" value="KLL12200.1"/>
    <property type="molecule type" value="Genomic_DNA"/>
</dbReference>
<dbReference type="InterPro" id="IPR009100">
    <property type="entry name" value="AcylCoA_DH/oxidase_NM_dom_sf"/>
</dbReference>
<reference evidence="10 11" key="1">
    <citation type="submission" date="2014-12" db="EMBL/GenBank/DDBJ databases">
        <title>Frankia sp. BMG5.1 draft genome.</title>
        <authorList>
            <person name="Gtari M."/>
            <person name="Ghodhbane-Gtari F."/>
            <person name="Nouioui I."/>
            <person name="Ktari A."/>
            <person name="Hezbri K."/>
            <person name="Mimouni W."/>
            <person name="Sbissi I."/>
            <person name="Ayari A."/>
            <person name="Yamanaka T."/>
            <person name="Normand P."/>
            <person name="Tisa L.S."/>
            <person name="Boudabous A."/>
        </authorList>
    </citation>
    <scope>NUCLEOTIDE SEQUENCE [LARGE SCALE GENOMIC DNA]</scope>
    <source>
        <strain evidence="10 11">BMG5.1</strain>
    </source>
</reference>
<sequence length="388" mass="42192">MTPLDTLRGQVREWGVDFRRHALELDADPEAIRAHFDLPAVRFLSTMGVPVEYGHEPEPIDGHRFDGTLAAQRVVVMEELAAADAGMLVASPGPLLAGVFLQQFGDPAQKALFYQRMLDRPLWTFFALTEPAGGSDVGAMRTVIHPGSPARLSGTKRYVGNACRARIGVVFARLKPGPLGIRAVLLETPIDGFEAVPLDMIGLRGARISAISMDSVEVPDDAFLGRQLSPTRRGVWAFVQTFNQLRPGVAAIGLGIARAAYEYAVSNRRSLRREEELRLDDLRRQIDGTRHLVEASAAMIDARPADGHLASAAKARASALAERATRTACGLLGAGARLEHPLLDKLVRDAKSMEFIEGTTHMQKLTIFQGLLSGKVDNHEVPSSETVR</sequence>
<keyword evidence="5 7" id="KW-0274">FAD</keyword>
<dbReference type="Gene3D" id="1.10.540.10">
    <property type="entry name" value="Acyl-CoA dehydrogenase/oxidase, N-terminal domain"/>
    <property type="match status" value="1"/>
</dbReference>
<dbReference type="InterPro" id="IPR009075">
    <property type="entry name" value="AcylCo_DH/oxidase_C"/>
</dbReference>
<dbReference type="RefSeq" id="WP_052914351.1">
    <property type="nucleotide sequence ID" value="NZ_JWIO01000006.1"/>
</dbReference>
<dbReference type="PROSITE" id="PS00072">
    <property type="entry name" value="ACYL_COA_DH_1"/>
    <property type="match status" value="1"/>
</dbReference>
<dbReference type="InterPro" id="IPR036250">
    <property type="entry name" value="AcylCo_DH-like_C"/>
</dbReference>
<dbReference type="InterPro" id="IPR006091">
    <property type="entry name" value="Acyl-CoA_Oxase/DH_mid-dom"/>
</dbReference>
<dbReference type="Gene3D" id="1.20.140.10">
    <property type="entry name" value="Butyryl-CoA Dehydrogenase, subunit A, domain 3"/>
    <property type="match status" value="1"/>
</dbReference>
<dbReference type="InterPro" id="IPR006089">
    <property type="entry name" value="Acyl-CoA_DH_CS"/>
</dbReference>
<dbReference type="Gene3D" id="2.40.110.10">
    <property type="entry name" value="Butyryl-CoA Dehydrogenase, subunit A, domain 2"/>
    <property type="match status" value="1"/>
</dbReference>
<evidence type="ECO:0000256" key="5">
    <source>
        <dbReference type="ARBA" id="ARBA00022827"/>
    </source>
</evidence>
<proteinExistence type="inferred from homology"/>
<protein>
    <recommendedName>
        <fullName evidence="3">Medium-chain specific acyl-CoA dehydrogenase, mitochondrial</fullName>
    </recommendedName>
</protein>
<keyword evidence="4 7" id="KW-0285">Flavoprotein</keyword>
<evidence type="ECO:0000313" key="10">
    <source>
        <dbReference type="EMBL" id="KLL12200.1"/>
    </source>
</evidence>
<dbReference type="Pfam" id="PF00441">
    <property type="entry name" value="Acyl-CoA_dh_1"/>
    <property type="match status" value="1"/>
</dbReference>
<comment type="cofactor">
    <cofactor evidence="1 7">
        <name>FAD</name>
        <dbReference type="ChEBI" id="CHEBI:57692"/>
    </cofactor>
</comment>
<comment type="similarity">
    <text evidence="2 7">Belongs to the acyl-CoA dehydrogenase family.</text>
</comment>
<dbReference type="InterPro" id="IPR037069">
    <property type="entry name" value="AcylCoA_DH/ox_N_sf"/>
</dbReference>
<evidence type="ECO:0000256" key="1">
    <source>
        <dbReference type="ARBA" id="ARBA00001974"/>
    </source>
</evidence>
<dbReference type="PANTHER" id="PTHR48083:SF2">
    <property type="entry name" value="MEDIUM-CHAIN SPECIFIC ACYL-COA DEHYDROGENASE, MITOCHONDRIAL"/>
    <property type="match status" value="1"/>
</dbReference>
<evidence type="ECO:0000256" key="4">
    <source>
        <dbReference type="ARBA" id="ARBA00022630"/>
    </source>
</evidence>
<feature type="domain" description="Acyl-CoA oxidase/dehydrogenase middle" evidence="9">
    <location>
        <begin position="126"/>
        <end position="216"/>
    </location>
</feature>
<comment type="caution">
    <text evidence="10">The sequence shown here is derived from an EMBL/GenBank/DDBJ whole genome shotgun (WGS) entry which is preliminary data.</text>
</comment>
<dbReference type="SUPFAM" id="SSF56645">
    <property type="entry name" value="Acyl-CoA dehydrogenase NM domain-like"/>
    <property type="match status" value="1"/>
</dbReference>
<evidence type="ECO:0000256" key="6">
    <source>
        <dbReference type="ARBA" id="ARBA00023002"/>
    </source>
</evidence>
<dbReference type="Pfam" id="PF02770">
    <property type="entry name" value="Acyl-CoA_dh_M"/>
    <property type="match status" value="1"/>
</dbReference>
<dbReference type="InterPro" id="IPR046373">
    <property type="entry name" value="Acyl-CoA_Oxase/DH_mid-dom_sf"/>
</dbReference>
<organism evidence="10 11">
    <name type="scientific">Protofrankia coriariae</name>
    <dbReference type="NCBI Taxonomy" id="1562887"/>
    <lineage>
        <taxon>Bacteria</taxon>
        <taxon>Bacillati</taxon>
        <taxon>Actinomycetota</taxon>
        <taxon>Actinomycetes</taxon>
        <taxon>Frankiales</taxon>
        <taxon>Frankiaceae</taxon>
        <taxon>Protofrankia</taxon>
    </lineage>
</organism>
<evidence type="ECO:0000256" key="7">
    <source>
        <dbReference type="RuleBase" id="RU362125"/>
    </source>
</evidence>
<accession>A0ABR5F6C1</accession>
<evidence type="ECO:0000259" key="9">
    <source>
        <dbReference type="Pfam" id="PF02770"/>
    </source>
</evidence>
<evidence type="ECO:0000313" key="11">
    <source>
        <dbReference type="Proteomes" id="UP000035425"/>
    </source>
</evidence>
<dbReference type="InterPro" id="IPR050741">
    <property type="entry name" value="Acyl-CoA_dehydrogenase"/>
</dbReference>
<dbReference type="PANTHER" id="PTHR48083">
    <property type="entry name" value="MEDIUM-CHAIN SPECIFIC ACYL-COA DEHYDROGENASE, MITOCHONDRIAL-RELATED"/>
    <property type="match status" value="1"/>
</dbReference>
<dbReference type="Proteomes" id="UP000035425">
    <property type="component" value="Unassembled WGS sequence"/>
</dbReference>
<dbReference type="SUPFAM" id="SSF47203">
    <property type="entry name" value="Acyl-CoA dehydrogenase C-terminal domain-like"/>
    <property type="match status" value="1"/>
</dbReference>
<evidence type="ECO:0000256" key="2">
    <source>
        <dbReference type="ARBA" id="ARBA00009347"/>
    </source>
</evidence>
<evidence type="ECO:0000256" key="3">
    <source>
        <dbReference type="ARBA" id="ARBA00019125"/>
    </source>
</evidence>
<evidence type="ECO:0000259" key="8">
    <source>
        <dbReference type="Pfam" id="PF00441"/>
    </source>
</evidence>
<gene>
    <name evidence="10" type="ORF">FrCorBMG51_05545</name>
</gene>
<feature type="domain" description="Acyl-CoA dehydrogenase/oxidase C-terminal" evidence="8">
    <location>
        <begin position="233"/>
        <end position="371"/>
    </location>
</feature>
<name>A0ABR5F6C1_9ACTN</name>